<dbReference type="InterPro" id="IPR001453">
    <property type="entry name" value="MoaB/Mog_dom"/>
</dbReference>
<protein>
    <submittedName>
        <fullName evidence="4">MogA/MoaB family molybdenum cofactor biosynthesis protein</fullName>
    </submittedName>
</protein>
<dbReference type="InterPro" id="IPR051920">
    <property type="entry name" value="MPT_Adenylyltrnsfr/MoaC-Rel"/>
</dbReference>
<organism evidence="4 5">
    <name type="scientific">Cloacibacillus evryensis</name>
    <dbReference type="NCBI Taxonomy" id="508460"/>
    <lineage>
        <taxon>Bacteria</taxon>
        <taxon>Thermotogati</taxon>
        <taxon>Synergistota</taxon>
        <taxon>Synergistia</taxon>
        <taxon>Synergistales</taxon>
        <taxon>Synergistaceae</taxon>
        <taxon>Cloacibacillus</taxon>
    </lineage>
</organism>
<name>A0AAW5JXP5_9BACT</name>
<evidence type="ECO:0000256" key="1">
    <source>
        <dbReference type="ARBA" id="ARBA00005046"/>
    </source>
</evidence>
<comment type="caution">
    <text evidence="4">The sequence shown here is derived from an EMBL/GenBank/DDBJ whole genome shotgun (WGS) entry which is preliminary data.</text>
</comment>
<dbReference type="NCBIfam" id="TIGR00177">
    <property type="entry name" value="molyb_syn"/>
    <property type="match status" value="1"/>
</dbReference>
<dbReference type="CDD" id="cd00886">
    <property type="entry name" value="MogA_MoaB"/>
    <property type="match status" value="1"/>
</dbReference>
<dbReference type="AlphaFoldDB" id="A0AAW5JXP5"/>
<proteinExistence type="predicted"/>
<keyword evidence="5" id="KW-1185">Reference proteome</keyword>
<dbReference type="RefSeq" id="WP_008711590.1">
    <property type="nucleotide sequence ID" value="NZ_CABKQM010000008.1"/>
</dbReference>
<dbReference type="PANTHER" id="PTHR43764:SF1">
    <property type="entry name" value="MOLYBDOPTERIN MOLYBDOTRANSFERASE"/>
    <property type="match status" value="1"/>
</dbReference>
<evidence type="ECO:0000259" key="3">
    <source>
        <dbReference type="SMART" id="SM00852"/>
    </source>
</evidence>
<dbReference type="Proteomes" id="UP001205919">
    <property type="component" value="Unassembled WGS sequence"/>
</dbReference>
<feature type="domain" description="MoaB/Mog" evidence="3">
    <location>
        <begin position="113"/>
        <end position="256"/>
    </location>
</feature>
<comment type="pathway">
    <text evidence="1">Cofactor biosynthesis; molybdopterin biosynthesis.</text>
</comment>
<evidence type="ECO:0000313" key="4">
    <source>
        <dbReference type="EMBL" id="MCQ4813330.1"/>
    </source>
</evidence>
<dbReference type="PANTHER" id="PTHR43764">
    <property type="entry name" value="MOLYBDENUM COFACTOR BIOSYNTHESIS"/>
    <property type="match status" value="1"/>
</dbReference>
<reference evidence="4 5" key="1">
    <citation type="submission" date="2022-06" db="EMBL/GenBank/DDBJ databases">
        <title>Isolation of gut microbiota from human fecal samples.</title>
        <authorList>
            <person name="Pamer E.G."/>
            <person name="Barat B."/>
            <person name="Waligurski E."/>
            <person name="Medina S."/>
            <person name="Paddock L."/>
            <person name="Mostad J."/>
        </authorList>
    </citation>
    <scope>NUCLEOTIDE SEQUENCE [LARGE SCALE GENOMIC DNA]</scope>
    <source>
        <strain evidence="4 5">DFI.9.90</strain>
    </source>
</reference>
<dbReference type="Pfam" id="PF00994">
    <property type="entry name" value="MoCF_biosynth"/>
    <property type="match status" value="1"/>
</dbReference>
<dbReference type="GO" id="GO:0006777">
    <property type="term" value="P:Mo-molybdopterin cofactor biosynthetic process"/>
    <property type="evidence" value="ECO:0007669"/>
    <property type="project" value="UniProtKB-KW"/>
</dbReference>
<dbReference type="InterPro" id="IPR008284">
    <property type="entry name" value="MoCF_biosynth_CS"/>
</dbReference>
<evidence type="ECO:0000313" key="5">
    <source>
        <dbReference type="Proteomes" id="UP001205919"/>
    </source>
</evidence>
<sequence>MRILRLWAPSLIGDHTLCYIHTNRGGNTCINDVEIPVKYARAGESLDGEEHAGAMTIVLPPEAEIDDGGFLAVGENNETLLRWHSDSSSFKVCTAGFLGVSERAEIWSPIRTAVLTVSDKGSQGQRVDTAGPELERLAFAQGCVTEERKIVPDDKEQICETVREWAGKGINLILTTGGTGLSPRDNTPEALLSVADKTVPGFGEMMRIETLKYTPRSFLTRSVAVVKDRSLVIAFPGSKRGAGQCFEAITGGLRHAVETLTGSASECGNNHHGK</sequence>
<dbReference type="Gene3D" id="3.40.980.10">
    <property type="entry name" value="MoaB/Mog-like domain"/>
    <property type="match status" value="1"/>
</dbReference>
<accession>A0AAW5JXP5</accession>
<dbReference type="PROSITE" id="PS01078">
    <property type="entry name" value="MOCF_BIOSYNTHESIS_1"/>
    <property type="match status" value="1"/>
</dbReference>
<gene>
    <name evidence="4" type="ORF">NE630_02700</name>
</gene>
<dbReference type="InterPro" id="IPR036425">
    <property type="entry name" value="MoaB/Mog-like_dom_sf"/>
</dbReference>
<dbReference type="SUPFAM" id="SSF53218">
    <property type="entry name" value="Molybdenum cofactor biosynthesis proteins"/>
    <property type="match status" value="1"/>
</dbReference>
<dbReference type="SMART" id="SM00852">
    <property type="entry name" value="MoCF_biosynth"/>
    <property type="match status" value="1"/>
</dbReference>
<evidence type="ECO:0000256" key="2">
    <source>
        <dbReference type="ARBA" id="ARBA00023150"/>
    </source>
</evidence>
<dbReference type="EMBL" id="JANFYT010000004">
    <property type="protein sequence ID" value="MCQ4813330.1"/>
    <property type="molecule type" value="Genomic_DNA"/>
</dbReference>
<keyword evidence="2" id="KW-0501">Molybdenum cofactor biosynthesis</keyword>